<dbReference type="Proteomes" id="UP000005289">
    <property type="component" value="Chromosome"/>
</dbReference>
<evidence type="ECO:0000256" key="1">
    <source>
        <dbReference type="ARBA" id="ARBA00008460"/>
    </source>
</evidence>
<comment type="similarity">
    <text evidence="1 2">Belongs to the UPF0250 family.</text>
</comment>
<dbReference type="KEGG" id="tti:THITH_06335"/>
<dbReference type="SUPFAM" id="SSF117991">
    <property type="entry name" value="YbeD/HP0495-like"/>
    <property type="match status" value="1"/>
</dbReference>
<sequence length="89" mass="9920">MSDQDESLLKFPCRFPIKVMGEAHPELFAAVETAIAQHVPDRDSVEIVRRDSSGGRYVGVTITLTATSQAQLDALYRALQRCSRVRMVL</sequence>
<organism evidence="3 4">
    <name type="scientific">Thioalkalivibrio paradoxus ARh 1</name>
    <dbReference type="NCBI Taxonomy" id="713585"/>
    <lineage>
        <taxon>Bacteria</taxon>
        <taxon>Pseudomonadati</taxon>
        <taxon>Pseudomonadota</taxon>
        <taxon>Gammaproteobacteria</taxon>
        <taxon>Chromatiales</taxon>
        <taxon>Ectothiorhodospiraceae</taxon>
        <taxon>Thioalkalivibrio</taxon>
    </lineage>
</organism>
<evidence type="ECO:0000313" key="4">
    <source>
        <dbReference type="Proteomes" id="UP000005289"/>
    </source>
</evidence>
<dbReference type="HOGENOM" id="CLU_161438_1_0_6"/>
<dbReference type="PANTHER" id="PTHR38036">
    <property type="entry name" value="UPF0250 PROTEIN YBED"/>
    <property type="match status" value="1"/>
</dbReference>
<gene>
    <name evidence="3" type="ORF">THITH_06335</name>
</gene>
<dbReference type="PANTHER" id="PTHR38036:SF1">
    <property type="entry name" value="UPF0250 PROTEIN YBED"/>
    <property type="match status" value="1"/>
</dbReference>
<evidence type="ECO:0000313" key="3">
    <source>
        <dbReference type="EMBL" id="AHE97937.1"/>
    </source>
</evidence>
<protein>
    <recommendedName>
        <fullName evidence="2">UPF0250 protein THITH_06335</fullName>
    </recommendedName>
</protein>
<dbReference type="InterPro" id="IPR027471">
    <property type="entry name" value="YbeD-like_sf"/>
</dbReference>
<dbReference type="OrthoDB" id="9793424at2"/>
<dbReference type="Gene3D" id="3.30.70.260">
    <property type="match status" value="1"/>
</dbReference>
<evidence type="ECO:0000256" key="2">
    <source>
        <dbReference type="HAMAP-Rule" id="MF_00659"/>
    </source>
</evidence>
<proteinExistence type="inferred from homology"/>
<dbReference type="STRING" id="713585.THITH_06335"/>
<dbReference type="AlphaFoldDB" id="W0DL10"/>
<dbReference type="Pfam" id="PF04359">
    <property type="entry name" value="DUF493"/>
    <property type="match status" value="1"/>
</dbReference>
<dbReference type="RefSeq" id="WP_006748606.1">
    <property type="nucleotide sequence ID" value="NZ_CP007029.1"/>
</dbReference>
<accession>W0DL10</accession>
<dbReference type="EMBL" id="CP007029">
    <property type="protein sequence ID" value="AHE97937.1"/>
    <property type="molecule type" value="Genomic_DNA"/>
</dbReference>
<dbReference type="InterPro" id="IPR007454">
    <property type="entry name" value="UPF0250_YbeD-like"/>
</dbReference>
<keyword evidence="4" id="KW-1185">Reference proteome</keyword>
<reference evidence="3 4" key="1">
    <citation type="submission" date="2013-12" db="EMBL/GenBank/DDBJ databases">
        <authorList>
            <consortium name="DOE Joint Genome Institute"/>
            <person name="Muyzer G."/>
            <person name="Huntemann M."/>
            <person name="Han J."/>
            <person name="Chen A."/>
            <person name="Kyrpides N."/>
            <person name="Mavromatis K."/>
            <person name="Markowitz V."/>
            <person name="Palaniappan K."/>
            <person name="Ivanova N."/>
            <person name="Schaumberg A."/>
            <person name="Pati A."/>
            <person name="Liolios K."/>
            <person name="Nordberg H.P."/>
            <person name="Cantor M.N."/>
            <person name="Hua S.X."/>
            <person name="Woyke T."/>
        </authorList>
    </citation>
    <scope>NUCLEOTIDE SEQUENCE [LARGE SCALE GENOMIC DNA]</scope>
    <source>
        <strain evidence="3 4">ARh 1</strain>
    </source>
</reference>
<name>W0DL10_9GAMM</name>
<dbReference type="HAMAP" id="MF_00659">
    <property type="entry name" value="UPF0250"/>
    <property type="match status" value="1"/>
</dbReference>
<dbReference type="GO" id="GO:0005829">
    <property type="term" value="C:cytosol"/>
    <property type="evidence" value="ECO:0007669"/>
    <property type="project" value="TreeGrafter"/>
</dbReference>